<comment type="caution">
    <text evidence="1">The sequence shown here is derived from an EMBL/GenBank/DDBJ whole genome shotgun (WGS) entry which is preliminary data.</text>
</comment>
<dbReference type="AlphaFoldDB" id="A0A917HRP9"/>
<accession>A0A917HRP9</accession>
<name>A0A917HRP9_9BACI</name>
<dbReference type="EMBL" id="BMFR01000029">
    <property type="protein sequence ID" value="GGG88074.1"/>
    <property type="molecule type" value="Genomic_DNA"/>
</dbReference>
<sequence>MEAAILTEHTFTKNKGNLESEGNSLVAGAAARHINNSTISLYKTRCCFYNKQFYKIRTFPNTIDSCVGKCEKFWRDSYYF</sequence>
<organism evidence="1 2">
    <name type="scientific">Virgibacillus oceani</name>
    <dbReference type="NCBI Taxonomy" id="1479511"/>
    <lineage>
        <taxon>Bacteria</taxon>
        <taxon>Bacillati</taxon>
        <taxon>Bacillota</taxon>
        <taxon>Bacilli</taxon>
        <taxon>Bacillales</taxon>
        <taxon>Bacillaceae</taxon>
        <taxon>Virgibacillus</taxon>
    </lineage>
</organism>
<reference evidence="1" key="2">
    <citation type="submission" date="2020-09" db="EMBL/GenBank/DDBJ databases">
        <authorList>
            <person name="Sun Q."/>
            <person name="Zhou Y."/>
        </authorList>
    </citation>
    <scope>NUCLEOTIDE SEQUENCE</scope>
    <source>
        <strain evidence="1">CGMCC 1.12754</strain>
    </source>
</reference>
<dbReference type="Proteomes" id="UP000622860">
    <property type="component" value="Unassembled WGS sequence"/>
</dbReference>
<evidence type="ECO:0000313" key="2">
    <source>
        <dbReference type="Proteomes" id="UP000622860"/>
    </source>
</evidence>
<protein>
    <submittedName>
        <fullName evidence="1">Uncharacterized protein</fullName>
    </submittedName>
</protein>
<proteinExistence type="predicted"/>
<evidence type="ECO:0000313" key="1">
    <source>
        <dbReference type="EMBL" id="GGG88074.1"/>
    </source>
</evidence>
<keyword evidence="2" id="KW-1185">Reference proteome</keyword>
<reference evidence="1" key="1">
    <citation type="journal article" date="2014" name="Int. J. Syst. Evol. Microbiol.">
        <title>Complete genome sequence of Corynebacterium casei LMG S-19264T (=DSM 44701T), isolated from a smear-ripened cheese.</title>
        <authorList>
            <consortium name="US DOE Joint Genome Institute (JGI-PGF)"/>
            <person name="Walter F."/>
            <person name="Albersmeier A."/>
            <person name="Kalinowski J."/>
            <person name="Ruckert C."/>
        </authorList>
    </citation>
    <scope>NUCLEOTIDE SEQUENCE</scope>
    <source>
        <strain evidence="1">CGMCC 1.12754</strain>
    </source>
</reference>
<gene>
    <name evidence="1" type="ORF">GCM10011398_37570</name>
</gene>